<dbReference type="RefSeq" id="WP_132847284.1">
    <property type="nucleotide sequence ID" value="NZ_CP058648.1"/>
</dbReference>
<organism evidence="2 3">
    <name type="scientific">Serpentinicella alkaliphila</name>
    <dbReference type="NCBI Taxonomy" id="1734049"/>
    <lineage>
        <taxon>Bacteria</taxon>
        <taxon>Bacillati</taxon>
        <taxon>Bacillota</taxon>
        <taxon>Clostridia</taxon>
        <taxon>Peptostreptococcales</taxon>
        <taxon>Natronincolaceae</taxon>
        <taxon>Serpentinicella</taxon>
    </lineage>
</organism>
<dbReference type="InterPro" id="IPR041633">
    <property type="entry name" value="Polbeta"/>
</dbReference>
<dbReference type="CDD" id="cd05403">
    <property type="entry name" value="NT_KNTase_like"/>
    <property type="match status" value="1"/>
</dbReference>
<dbReference type="Proteomes" id="UP000295504">
    <property type="component" value="Unassembled WGS sequence"/>
</dbReference>
<dbReference type="AlphaFoldDB" id="A0A4R2TVU4"/>
<dbReference type="EMBL" id="SLYC01000001">
    <property type="protein sequence ID" value="TCQ08120.1"/>
    <property type="molecule type" value="Genomic_DNA"/>
</dbReference>
<accession>A0A4R2TVU4</accession>
<keyword evidence="3" id="KW-1185">Reference proteome</keyword>
<dbReference type="GO" id="GO:0016740">
    <property type="term" value="F:transferase activity"/>
    <property type="evidence" value="ECO:0007669"/>
    <property type="project" value="UniProtKB-KW"/>
</dbReference>
<reference evidence="2 3" key="1">
    <citation type="submission" date="2019-03" db="EMBL/GenBank/DDBJ databases">
        <title>Genomic Encyclopedia of Type Strains, Phase IV (KMG-IV): sequencing the most valuable type-strain genomes for metagenomic binning, comparative biology and taxonomic classification.</title>
        <authorList>
            <person name="Goeker M."/>
        </authorList>
    </citation>
    <scope>NUCLEOTIDE SEQUENCE [LARGE SCALE GENOMIC DNA]</scope>
    <source>
        <strain evidence="2 3">DSM 100013</strain>
    </source>
</reference>
<dbReference type="InterPro" id="IPR043519">
    <property type="entry name" value="NT_sf"/>
</dbReference>
<gene>
    <name evidence="2" type="ORF">EDD79_1001209</name>
</gene>
<evidence type="ECO:0000259" key="1">
    <source>
        <dbReference type="Pfam" id="PF18765"/>
    </source>
</evidence>
<name>A0A4R2TVU4_9FIRM</name>
<dbReference type="Pfam" id="PF18765">
    <property type="entry name" value="Polbeta"/>
    <property type="match status" value="1"/>
</dbReference>
<feature type="domain" description="Polymerase beta nucleotidyltransferase" evidence="1">
    <location>
        <begin position="21"/>
        <end position="57"/>
    </location>
</feature>
<dbReference type="SUPFAM" id="SSF81301">
    <property type="entry name" value="Nucleotidyltransferase"/>
    <property type="match status" value="1"/>
</dbReference>
<sequence>MEKESLLQKLDEFLVQVNLQYPIEFAYLFGSFAIEKNNNESDVDIAIMFQENMNLRRKL</sequence>
<proteinExistence type="predicted"/>
<comment type="caution">
    <text evidence="2">The sequence shown here is derived from an EMBL/GenBank/DDBJ whole genome shotgun (WGS) entry which is preliminary data.</text>
</comment>
<dbReference type="OrthoDB" id="90159at2"/>
<protein>
    <submittedName>
        <fullName evidence="2">Nucleotidyltransferase-like protein</fullName>
    </submittedName>
</protein>
<dbReference type="Gene3D" id="3.30.460.10">
    <property type="entry name" value="Beta Polymerase, domain 2"/>
    <property type="match status" value="1"/>
</dbReference>
<evidence type="ECO:0000313" key="2">
    <source>
        <dbReference type="EMBL" id="TCQ08120.1"/>
    </source>
</evidence>
<keyword evidence="2" id="KW-0808">Transferase</keyword>
<evidence type="ECO:0000313" key="3">
    <source>
        <dbReference type="Proteomes" id="UP000295504"/>
    </source>
</evidence>